<evidence type="ECO:0008006" key="4">
    <source>
        <dbReference type="Google" id="ProtNLM"/>
    </source>
</evidence>
<dbReference type="RefSeq" id="WP_311547608.1">
    <property type="nucleotide sequence ID" value="NZ_JAVREK010000035.1"/>
</dbReference>
<protein>
    <recommendedName>
        <fullName evidence="4">PE-PGRS family protein</fullName>
    </recommendedName>
</protein>
<gene>
    <name evidence="2" type="ORF">RM446_23460</name>
</gene>
<evidence type="ECO:0000313" key="3">
    <source>
        <dbReference type="Proteomes" id="UP001183226"/>
    </source>
</evidence>
<organism evidence="2 3">
    <name type="scientific">Streptomonospora wellingtoniae</name>
    <dbReference type="NCBI Taxonomy" id="3075544"/>
    <lineage>
        <taxon>Bacteria</taxon>
        <taxon>Bacillati</taxon>
        <taxon>Actinomycetota</taxon>
        <taxon>Actinomycetes</taxon>
        <taxon>Streptosporangiales</taxon>
        <taxon>Nocardiopsidaceae</taxon>
        <taxon>Streptomonospora</taxon>
    </lineage>
</organism>
<sequence>MISRRFTHRDPVAVLRRLLGDRWANRRRITALWPNPVDDWDAIHQANRDGYEIGIALGSEGPDHDERVRAARRHLTTAVRHAIAALQDVQAWHGTTDDAEPADRRHARPRQIPGGPALPAPRHHGRPVMSPRDLQHLGLVTDRLDTAEEGVIEADQDAQQAMRASRELTEGDCGGDCCGIDTPDLVHELAAAQRHLRNATRLVRLHRMRVDALREDAEG</sequence>
<dbReference type="EMBL" id="JAVREK010000035">
    <property type="protein sequence ID" value="MDT0305092.1"/>
    <property type="molecule type" value="Genomic_DNA"/>
</dbReference>
<dbReference type="Proteomes" id="UP001183226">
    <property type="component" value="Unassembled WGS sequence"/>
</dbReference>
<name>A0ABU2L140_9ACTN</name>
<accession>A0ABU2L140</accession>
<comment type="caution">
    <text evidence="2">The sequence shown here is derived from an EMBL/GenBank/DDBJ whole genome shotgun (WGS) entry which is preliminary data.</text>
</comment>
<evidence type="ECO:0000256" key="1">
    <source>
        <dbReference type="SAM" id="MobiDB-lite"/>
    </source>
</evidence>
<keyword evidence="3" id="KW-1185">Reference proteome</keyword>
<reference evidence="3" key="1">
    <citation type="submission" date="2023-07" db="EMBL/GenBank/DDBJ databases">
        <title>30 novel species of actinomycetes from the DSMZ collection.</title>
        <authorList>
            <person name="Nouioui I."/>
        </authorList>
    </citation>
    <scope>NUCLEOTIDE SEQUENCE [LARGE SCALE GENOMIC DNA]</scope>
    <source>
        <strain evidence="3">DSM 45055</strain>
    </source>
</reference>
<proteinExistence type="predicted"/>
<evidence type="ECO:0000313" key="2">
    <source>
        <dbReference type="EMBL" id="MDT0305092.1"/>
    </source>
</evidence>
<feature type="region of interest" description="Disordered" evidence="1">
    <location>
        <begin position="93"/>
        <end position="130"/>
    </location>
</feature>